<dbReference type="InterPro" id="IPR009057">
    <property type="entry name" value="Homeodomain-like_sf"/>
</dbReference>
<evidence type="ECO:0000256" key="2">
    <source>
        <dbReference type="ARBA" id="ARBA00023125"/>
    </source>
</evidence>
<dbReference type="Pfam" id="PF14278">
    <property type="entry name" value="TetR_C_8"/>
    <property type="match status" value="1"/>
</dbReference>
<dbReference type="PANTHER" id="PTHR43479:SF7">
    <property type="entry name" value="TETR-FAMILY TRANSCRIPTIONAL REGULATOR"/>
    <property type="match status" value="1"/>
</dbReference>
<dbReference type="Proteomes" id="UP000297975">
    <property type="component" value="Unassembled WGS sequence"/>
</dbReference>
<gene>
    <name evidence="5" type="ORF">E3U55_15970</name>
</gene>
<evidence type="ECO:0000256" key="1">
    <source>
        <dbReference type="ARBA" id="ARBA00022491"/>
    </source>
</evidence>
<dbReference type="InterPro" id="IPR039532">
    <property type="entry name" value="TetR_C_Firmicutes"/>
</dbReference>
<keyword evidence="2 3" id="KW-0238">DNA-binding</keyword>
<dbReference type="RefSeq" id="WP_134341480.1">
    <property type="nucleotide sequence ID" value="NZ_SOPW01000025.1"/>
</dbReference>
<proteinExistence type="predicted"/>
<protein>
    <submittedName>
        <fullName evidence="5">TetR/AcrR family transcriptional regulator</fullName>
    </submittedName>
</protein>
<evidence type="ECO:0000256" key="3">
    <source>
        <dbReference type="PROSITE-ProRule" id="PRU00335"/>
    </source>
</evidence>
<name>A0A4Y8IBX4_9BACI</name>
<feature type="domain" description="HTH tetR-type" evidence="4">
    <location>
        <begin position="10"/>
        <end position="70"/>
    </location>
</feature>
<accession>A0A4Y8IBX4</accession>
<reference evidence="5 6" key="1">
    <citation type="submission" date="2019-03" db="EMBL/GenBank/DDBJ databases">
        <authorList>
            <person name="He R.-H."/>
        </authorList>
    </citation>
    <scope>NUCLEOTIDE SEQUENCE [LARGE SCALE GENOMIC DNA]</scope>
    <source>
        <strain evidence="6">SH 714</strain>
    </source>
</reference>
<evidence type="ECO:0000313" key="6">
    <source>
        <dbReference type="Proteomes" id="UP000297975"/>
    </source>
</evidence>
<keyword evidence="1" id="KW-0678">Repressor</keyword>
<dbReference type="GO" id="GO:0003677">
    <property type="term" value="F:DNA binding"/>
    <property type="evidence" value="ECO:0007669"/>
    <property type="project" value="UniProtKB-UniRule"/>
</dbReference>
<evidence type="ECO:0000259" key="4">
    <source>
        <dbReference type="PROSITE" id="PS50977"/>
    </source>
</evidence>
<dbReference type="Gene3D" id="1.10.357.10">
    <property type="entry name" value="Tetracycline Repressor, domain 2"/>
    <property type="match status" value="1"/>
</dbReference>
<feature type="DNA-binding region" description="H-T-H motif" evidence="3">
    <location>
        <begin position="33"/>
        <end position="52"/>
    </location>
</feature>
<dbReference type="OrthoDB" id="9810250at2"/>
<dbReference type="AlphaFoldDB" id="A0A4Y8IBX4"/>
<dbReference type="SUPFAM" id="SSF46689">
    <property type="entry name" value="Homeodomain-like"/>
    <property type="match status" value="1"/>
</dbReference>
<sequence>MSKKLDRRKKYTRKVLKESLVTLLSQKTISKITVKELCEMADVNRSTFYTHYSDQYDLLEKIEEEIAEDMNQYLSSYSFNVEEESLQMTEKLLEYIKDRQFMFQTLLNENGDPTFEVRLRTIAQRFMINNWLEGQQLKEVDMTYLSTFVVSGAVHVIKEWIEYDVDVKQSPKEMAELINKFANEGLSCLE</sequence>
<keyword evidence="6" id="KW-1185">Reference proteome</keyword>
<organism evidence="5 6">
    <name type="scientific">Filobacillus milosensis</name>
    <dbReference type="NCBI Taxonomy" id="94137"/>
    <lineage>
        <taxon>Bacteria</taxon>
        <taxon>Bacillati</taxon>
        <taxon>Bacillota</taxon>
        <taxon>Bacilli</taxon>
        <taxon>Bacillales</taxon>
        <taxon>Bacillaceae</taxon>
        <taxon>Filobacillus</taxon>
    </lineage>
</organism>
<dbReference type="PANTHER" id="PTHR43479">
    <property type="entry name" value="ACREF/ENVCD OPERON REPRESSOR-RELATED"/>
    <property type="match status" value="1"/>
</dbReference>
<dbReference type="InterPro" id="IPR050624">
    <property type="entry name" value="HTH-type_Tx_Regulator"/>
</dbReference>
<dbReference type="PROSITE" id="PS50977">
    <property type="entry name" value="HTH_TETR_2"/>
    <property type="match status" value="1"/>
</dbReference>
<dbReference type="EMBL" id="SOPW01000025">
    <property type="protein sequence ID" value="TFB13469.1"/>
    <property type="molecule type" value="Genomic_DNA"/>
</dbReference>
<dbReference type="InterPro" id="IPR001647">
    <property type="entry name" value="HTH_TetR"/>
</dbReference>
<comment type="caution">
    <text evidence="5">The sequence shown here is derived from an EMBL/GenBank/DDBJ whole genome shotgun (WGS) entry which is preliminary data.</text>
</comment>
<evidence type="ECO:0000313" key="5">
    <source>
        <dbReference type="EMBL" id="TFB13469.1"/>
    </source>
</evidence>